<evidence type="ECO:0000259" key="1">
    <source>
        <dbReference type="Pfam" id="PF12010"/>
    </source>
</evidence>
<evidence type="ECO:0000313" key="2">
    <source>
        <dbReference type="EMBL" id="KYF33534.1"/>
    </source>
</evidence>
<dbReference type="InterPro" id="IPR022627">
    <property type="entry name" value="DUF3502"/>
</dbReference>
<sequence>MQQFDTAINTGTVDPDKAIPELMEKLKSEGAYDKVLNEMQKQYDEFLKNKKS</sequence>
<dbReference type="Pfam" id="PF12010">
    <property type="entry name" value="DUF3502"/>
    <property type="match status" value="1"/>
</dbReference>
<reference evidence="2 3" key="1">
    <citation type="submission" date="2016-01" db="EMBL/GenBank/DDBJ databases">
        <title>Highly variable Streptococcus oralis are common among viridans streptococci isolated from primates.</title>
        <authorList>
            <person name="Denapaite D."/>
            <person name="Rieger M."/>
            <person name="Koendgen S."/>
            <person name="Brueckner R."/>
            <person name="Ochigava I."/>
            <person name="Kappeler P."/>
            <person name="Maetz-Rensing K."/>
            <person name="Leendertz F."/>
            <person name="Hakenbeck R."/>
        </authorList>
    </citation>
    <scope>NUCLEOTIDE SEQUENCE [LARGE SCALE GENOMIC DNA]</scope>
    <source>
        <strain evidence="2 3">10712</strain>
    </source>
</reference>
<feature type="domain" description="DUF3502" evidence="1">
    <location>
        <begin position="1"/>
        <end position="48"/>
    </location>
</feature>
<dbReference type="Proteomes" id="UP000075618">
    <property type="component" value="Unassembled WGS sequence"/>
</dbReference>
<gene>
    <name evidence="2" type="ORF">SMI10712_01855</name>
</gene>
<evidence type="ECO:0000313" key="3">
    <source>
        <dbReference type="Proteomes" id="UP000075618"/>
    </source>
</evidence>
<dbReference type="PATRIC" id="fig|28037.237.peg.1025"/>
<dbReference type="AlphaFoldDB" id="A0A150NJE0"/>
<accession>A0A150NJE0</accession>
<proteinExistence type="predicted"/>
<name>A0A150NJE0_STRMT</name>
<dbReference type="EMBL" id="LROT01000022">
    <property type="protein sequence ID" value="KYF33534.1"/>
    <property type="molecule type" value="Genomic_DNA"/>
</dbReference>
<dbReference type="SUPFAM" id="SSF53850">
    <property type="entry name" value="Periplasmic binding protein-like II"/>
    <property type="match status" value="1"/>
</dbReference>
<comment type="caution">
    <text evidence="2">The sequence shown here is derived from an EMBL/GenBank/DDBJ whole genome shotgun (WGS) entry which is preliminary data.</text>
</comment>
<organism evidence="2 3">
    <name type="scientific">Streptococcus mitis</name>
    <dbReference type="NCBI Taxonomy" id="28037"/>
    <lineage>
        <taxon>Bacteria</taxon>
        <taxon>Bacillati</taxon>
        <taxon>Bacillota</taxon>
        <taxon>Bacilli</taxon>
        <taxon>Lactobacillales</taxon>
        <taxon>Streptococcaceae</taxon>
        <taxon>Streptococcus</taxon>
        <taxon>Streptococcus mitis group</taxon>
    </lineage>
</organism>
<protein>
    <submittedName>
        <fullName evidence="2">Multiple sugar ABC transporter, substrate-binding protein</fullName>
    </submittedName>
</protein>